<accession>K0RVM9</accession>
<evidence type="ECO:0000256" key="1">
    <source>
        <dbReference type="SAM" id="MobiDB-lite"/>
    </source>
</evidence>
<dbReference type="AlphaFoldDB" id="K0RVM9"/>
<feature type="compositionally biased region" description="Polar residues" evidence="1">
    <location>
        <begin position="1"/>
        <end position="19"/>
    </location>
</feature>
<evidence type="ECO:0000313" key="2">
    <source>
        <dbReference type="EMBL" id="EJK50697.1"/>
    </source>
</evidence>
<dbReference type="Proteomes" id="UP000266841">
    <property type="component" value="Unassembled WGS sequence"/>
</dbReference>
<feature type="region of interest" description="Disordered" evidence="1">
    <location>
        <begin position="1"/>
        <end position="136"/>
    </location>
</feature>
<gene>
    <name evidence="2" type="ORF">THAOC_30262</name>
</gene>
<organism evidence="2 3">
    <name type="scientific">Thalassiosira oceanica</name>
    <name type="common">Marine diatom</name>
    <dbReference type="NCBI Taxonomy" id="159749"/>
    <lineage>
        <taxon>Eukaryota</taxon>
        <taxon>Sar</taxon>
        <taxon>Stramenopiles</taxon>
        <taxon>Ochrophyta</taxon>
        <taxon>Bacillariophyta</taxon>
        <taxon>Coscinodiscophyceae</taxon>
        <taxon>Thalassiosirophycidae</taxon>
        <taxon>Thalassiosirales</taxon>
        <taxon>Thalassiosiraceae</taxon>
        <taxon>Thalassiosira</taxon>
    </lineage>
</organism>
<dbReference type="EMBL" id="AGNL01043175">
    <property type="protein sequence ID" value="EJK50697.1"/>
    <property type="molecule type" value="Genomic_DNA"/>
</dbReference>
<evidence type="ECO:0000313" key="3">
    <source>
        <dbReference type="Proteomes" id="UP000266841"/>
    </source>
</evidence>
<protein>
    <submittedName>
        <fullName evidence="2">Uncharacterized protein</fullName>
    </submittedName>
</protein>
<feature type="compositionally biased region" description="Polar residues" evidence="1">
    <location>
        <begin position="27"/>
        <end position="38"/>
    </location>
</feature>
<feature type="compositionally biased region" description="Polar residues" evidence="1">
    <location>
        <begin position="61"/>
        <end position="76"/>
    </location>
</feature>
<comment type="caution">
    <text evidence="2">The sequence shown here is derived from an EMBL/GenBank/DDBJ whole genome shotgun (WGS) entry which is preliminary data.</text>
</comment>
<proteinExistence type="predicted"/>
<reference evidence="2 3" key="1">
    <citation type="journal article" date="2012" name="Genome Biol.">
        <title>Genome and low-iron response of an oceanic diatom adapted to chronic iron limitation.</title>
        <authorList>
            <person name="Lommer M."/>
            <person name="Specht M."/>
            <person name="Roy A.S."/>
            <person name="Kraemer L."/>
            <person name="Andreson R."/>
            <person name="Gutowska M.A."/>
            <person name="Wolf J."/>
            <person name="Bergner S.V."/>
            <person name="Schilhabel M.B."/>
            <person name="Klostermeier U.C."/>
            <person name="Beiko R.G."/>
            <person name="Rosenstiel P."/>
            <person name="Hippler M."/>
            <person name="Laroche J."/>
        </authorList>
    </citation>
    <scope>NUCLEOTIDE SEQUENCE [LARGE SCALE GENOMIC DNA]</scope>
    <source>
        <strain evidence="2 3">CCMP1005</strain>
    </source>
</reference>
<sequence>MSLPSWQRKTTSGICSNRTGHLDDSSLGKSRSNFSLPSSAAAARSKPGAVAVPSSEESSVKKGNNTSLQFSNNSELGSAYSHSGDESRPGAVMVTSMLDKRMKKKSEKESVTSQSGSQGNALASSSQGNRLLDERRVEEVGEGGIFLHGHVQTQHAKLDARREACSE</sequence>
<feature type="compositionally biased region" description="Polar residues" evidence="1">
    <location>
        <begin position="111"/>
        <end position="129"/>
    </location>
</feature>
<name>K0RVM9_THAOC</name>
<keyword evidence="3" id="KW-1185">Reference proteome</keyword>